<comment type="caution">
    <text evidence="1">The sequence shown here is derived from an EMBL/GenBank/DDBJ whole genome shotgun (WGS) entry which is preliminary data.</text>
</comment>
<protein>
    <submittedName>
        <fullName evidence="1">DUF2490 domain-containing protein</fullName>
    </submittedName>
</protein>
<gene>
    <name evidence="1" type="ORF">OMO38_00610</name>
</gene>
<dbReference type="Proteomes" id="UP001163731">
    <property type="component" value="Unassembled WGS sequence"/>
</dbReference>
<dbReference type="InterPro" id="IPR019619">
    <property type="entry name" value="DUF2490"/>
</dbReference>
<reference evidence="1" key="1">
    <citation type="submission" date="2022-10" db="EMBL/GenBank/DDBJ databases">
        <title>Chryseobacterium babae sp. nov. isolated from the gut of the beetle Oryctes rhinoceros, and Chryseobacterium kimseyorum sp. nov., isolated from a stick insect rearing cage.</title>
        <authorList>
            <person name="Shelomi M."/>
            <person name="Han C.-J."/>
            <person name="Chen W.-M."/>
            <person name="Chen H.-K."/>
            <person name="Liaw S.-J."/>
            <person name="Muhle E."/>
            <person name="Clermont D."/>
        </authorList>
    </citation>
    <scope>NUCLEOTIDE SEQUENCE</scope>
    <source>
        <strain evidence="1">09-1422</strain>
    </source>
</reference>
<sequence>MKKRLFSAIMIFAFCQYYVYGQSSQSWVFLTYTQEISKKFDFLFDAQVRSNNPIKNTSAILLRGAVAYKINPKNFFALGYAYKGDWIEEENGKEYTFENRIYEQYQHDFKWDKMEWSFRTRVEQRFLTEDDTKFSIRGRAFLSVQYPLIANIDFSEGFFIGIQNEIFLNLYKKENVNGHFFDQNRPYVSIGYRFNKKIETTFDYGLISNQGPIERELENVYRISLTLNL</sequence>
<name>A0ABT3HTI8_9FLAO</name>
<organism evidence="1 2">
    <name type="scientific">Chryseobacterium kimseyorum</name>
    <dbReference type="NCBI Taxonomy" id="2984028"/>
    <lineage>
        <taxon>Bacteria</taxon>
        <taxon>Pseudomonadati</taxon>
        <taxon>Bacteroidota</taxon>
        <taxon>Flavobacteriia</taxon>
        <taxon>Flavobacteriales</taxon>
        <taxon>Weeksellaceae</taxon>
        <taxon>Chryseobacterium group</taxon>
        <taxon>Chryseobacterium</taxon>
    </lineage>
</organism>
<evidence type="ECO:0000313" key="2">
    <source>
        <dbReference type="Proteomes" id="UP001163731"/>
    </source>
</evidence>
<evidence type="ECO:0000313" key="1">
    <source>
        <dbReference type="EMBL" id="MCW3167015.1"/>
    </source>
</evidence>
<keyword evidence="2" id="KW-1185">Reference proteome</keyword>
<dbReference type="RefSeq" id="WP_264748313.1">
    <property type="nucleotide sequence ID" value="NZ_JAPDHW010000001.1"/>
</dbReference>
<proteinExistence type="predicted"/>
<dbReference type="EMBL" id="JAPDHW010000001">
    <property type="protein sequence ID" value="MCW3167015.1"/>
    <property type="molecule type" value="Genomic_DNA"/>
</dbReference>
<accession>A0ABT3HTI8</accession>
<dbReference type="Pfam" id="PF10677">
    <property type="entry name" value="DUF2490"/>
    <property type="match status" value="1"/>
</dbReference>